<name>A0A9X1V2A6_9FLAO</name>
<dbReference type="InterPro" id="IPR001453">
    <property type="entry name" value="MoaB/Mog_dom"/>
</dbReference>
<dbReference type="InterPro" id="IPR041424">
    <property type="entry name" value="CinA_KH"/>
</dbReference>
<dbReference type="InterPro" id="IPR050101">
    <property type="entry name" value="CinA"/>
</dbReference>
<keyword evidence="4" id="KW-1185">Reference proteome</keyword>
<dbReference type="PANTHER" id="PTHR13939:SF0">
    <property type="entry name" value="NMN AMIDOHYDROLASE-LIKE PROTEIN YFAY"/>
    <property type="match status" value="1"/>
</dbReference>
<dbReference type="RefSeq" id="WP_240100727.1">
    <property type="nucleotide sequence ID" value="NZ_JAJSON010000030.1"/>
</dbReference>
<proteinExistence type="inferred from homology"/>
<dbReference type="Proteomes" id="UP001139344">
    <property type="component" value="Unassembled WGS sequence"/>
</dbReference>
<dbReference type="SMART" id="SM00852">
    <property type="entry name" value="MoCF_biosynth"/>
    <property type="match status" value="1"/>
</dbReference>
<protein>
    <recommendedName>
        <fullName evidence="1">CinA-like protein</fullName>
    </recommendedName>
</protein>
<dbReference type="Gene3D" id="3.90.950.20">
    <property type="entry name" value="CinA-like"/>
    <property type="match status" value="1"/>
</dbReference>
<evidence type="ECO:0000259" key="2">
    <source>
        <dbReference type="SMART" id="SM00852"/>
    </source>
</evidence>
<dbReference type="PANTHER" id="PTHR13939">
    <property type="entry name" value="NICOTINAMIDE-NUCLEOTIDE AMIDOHYDROLASE PNCC"/>
    <property type="match status" value="1"/>
</dbReference>
<dbReference type="HAMAP" id="MF_00226_B">
    <property type="entry name" value="CinA_B"/>
    <property type="match status" value="1"/>
</dbReference>
<dbReference type="NCBIfam" id="TIGR00177">
    <property type="entry name" value="molyb_syn"/>
    <property type="match status" value="1"/>
</dbReference>
<dbReference type="NCBIfam" id="TIGR00200">
    <property type="entry name" value="cinA_nterm"/>
    <property type="match status" value="1"/>
</dbReference>
<dbReference type="Gene3D" id="3.30.70.2860">
    <property type="match status" value="1"/>
</dbReference>
<dbReference type="CDD" id="cd00885">
    <property type="entry name" value="cinA"/>
    <property type="match status" value="1"/>
</dbReference>
<dbReference type="AlphaFoldDB" id="A0A9X1V2A6"/>
<dbReference type="InterPro" id="IPR008135">
    <property type="entry name" value="Competence-induced_CinA"/>
</dbReference>
<dbReference type="SUPFAM" id="SSF142433">
    <property type="entry name" value="CinA-like"/>
    <property type="match status" value="1"/>
</dbReference>
<evidence type="ECO:0000313" key="4">
    <source>
        <dbReference type="Proteomes" id="UP001139344"/>
    </source>
</evidence>
<feature type="domain" description="MoaB/Mog" evidence="2">
    <location>
        <begin position="4"/>
        <end position="172"/>
    </location>
</feature>
<reference evidence="3" key="1">
    <citation type="submission" date="2021-12" db="EMBL/GenBank/DDBJ databases">
        <title>Description of Gramella crocea sp. nov., a new bacterium isolated from activated sludge.</title>
        <authorList>
            <person name="Zhang X."/>
        </authorList>
    </citation>
    <scope>NUCLEOTIDE SEQUENCE</scope>
    <source>
        <strain evidence="3">YB25</strain>
    </source>
</reference>
<dbReference type="InterPro" id="IPR036425">
    <property type="entry name" value="MoaB/Mog-like_dom_sf"/>
</dbReference>
<dbReference type="NCBIfam" id="TIGR00199">
    <property type="entry name" value="PncC_domain"/>
    <property type="match status" value="1"/>
</dbReference>
<gene>
    <name evidence="3" type="ORF">LU635_16675</name>
</gene>
<comment type="caution">
    <text evidence="3">The sequence shown here is derived from an EMBL/GenBank/DDBJ whole genome shotgun (WGS) entry which is preliminary data.</text>
</comment>
<dbReference type="Pfam" id="PF00994">
    <property type="entry name" value="MoCF_biosynth"/>
    <property type="match status" value="1"/>
</dbReference>
<dbReference type="Pfam" id="PF18146">
    <property type="entry name" value="CinA_KH"/>
    <property type="match status" value="1"/>
</dbReference>
<evidence type="ECO:0000256" key="1">
    <source>
        <dbReference type="HAMAP-Rule" id="MF_00226"/>
    </source>
</evidence>
<dbReference type="InterPro" id="IPR008136">
    <property type="entry name" value="CinA_C"/>
</dbReference>
<evidence type="ECO:0000313" key="3">
    <source>
        <dbReference type="EMBL" id="MCG9973288.1"/>
    </source>
</evidence>
<sequence length="419" mass="46485">MKAEIITIGDEILIGQIVDTNSAFLSKELNKIGVSVHQITSIQDEREHILQSLKEASGRADVIIVTGGLGPTKDDITKKCLCEFFDDKMVRNKEVLKHIEELFEKYIDTPISDLNRDQALIPSKATVLPNKYGTAAGMWFEREGKVFISMPGVPYEMKELTKDEVIPRLMKNFSRPVILHKTVITYGLGESALAEKIESWENNLPKEIKLAYLPNLGKVRLRLTARGGDEEYLKNLIDSQVTALHEFIGDVIYGYEDDDPVEVVIARMLAERSWTLSTAESCSGGRLAVKFTRAPGSSATFKGSIVSYATEAKEELLDVSEELIKEKSVVSAEVAEAMALAALRKFHSDFSIATTGNAGPTKGDSDAEIGTVFIAIASPEEVFSEKFMFGNHREKVIGKTVNKAMELLQQTIIKYRDRS</sequence>
<dbReference type="Gene3D" id="3.40.980.10">
    <property type="entry name" value="MoaB/Mog-like domain"/>
    <property type="match status" value="1"/>
</dbReference>
<dbReference type="PIRSF" id="PIRSF006728">
    <property type="entry name" value="CinA"/>
    <property type="match status" value="1"/>
</dbReference>
<comment type="similarity">
    <text evidence="1">Belongs to the CinA family.</text>
</comment>
<dbReference type="InterPro" id="IPR036653">
    <property type="entry name" value="CinA-like_C"/>
</dbReference>
<dbReference type="SUPFAM" id="SSF53218">
    <property type="entry name" value="Molybdenum cofactor biosynthesis proteins"/>
    <property type="match status" value="1"/>
</dbReference>
<dbReference type="EMBL" id="JAJSON010000030">
    <property type="protein sequence ID" value="MCG9973288.1"/>
    <property type="molecule type" value="Genomic_DNA"/>
</dbReference>
<accession>A0A9X1V2A6</accession>
<organism evidence="3 4">
    <name type="scientific">Christiangramia crocea</name>
    <dbReference type="NCBI Taxonomy" id="2904124"/>
    <lineage>
        <taxon>Bacteria</taxon>
        <taxon>Pseudomonadati</taxon>
        <taxon>Bacteroidota</taxon>
        <taxon>Flavobacteriia</taxon>
        <taxon>Flavobacteriales</taxon>
        <taxon>Flavobacteriaceae</taxon>
        <taxon>Christiangramia</taxon>
    </lineage>
</organism>
<dbReference type="Pfam" id="PF02464">
    <property type="entry name" value="CinA"/>
    <property type="match status" value="1"/>
</dbReference>
<dbReference type="NCBIfam" id="NF001813">
    <property type="entry name" value="PRK00549.1"/>
    <property type="match status" value="1"/>
</dbReference>